<accession>A0A8T2D3E8</accession>
<evidence type="ECO:0000313" key="1">
    <source>
        <dbReference type="EMBL" id="KAG7603594.1"/>
    </source>
</evidence>
<dbReference type="AlphaFoldDB" id="A0A8T2D3E8"/>
<sequence>MSTLNIPEAHGLIDTRSAWIDRSNLHMSKQIKTHMLGLIGPTLDN</sequence>
<name>A0A8T2D3E8_9BRAS</name>
<organism evidence="1 2">
    <name type="scientific">Arabidopsis thaliana x Arabidopsis arenosa</name>
    <dbReference type="NCBI Taxonomy" id="1240361"/>
    <lineage>
        <taxon>Eukaryota</taxon>
        <taxon>Viridiplantae</taxon>
        <taxon>Streptophyta</taxon>
        <taxon>Embryophyta</taxon>
        <taxon>Tracheophyta</taxon>
        <taxon>Spermatophyta</taxon>
        <taxon>Magnoliopsida</taxon>
        <taxon>eudicotyledons</taxon>
        <taxon>Gunneridae</taxon>
        <taxon>Pentapetalae</taxon>
        <taxon>rosids</taxon>
        <taxon>malvids</taxon>
        <taxon>Brassicales</taxon>
        <taxon>Brassicaceae</taxon>
        <taxon>Camelineae</taxon>
        <taxon>Arabidopsis</taxon>
    </lineage>
</organism>
<reference evidence="1 2" key="1">
    <citation type="submission" date="2020-12" db="EMBL/GenBank/DDBJ databases">
        <title>Concerted genomic and epigenomic changes stabilize Arabidopsis allopolyploids.</title>
        <authorList>
            <person name="Chen Z."/>
        </authorList>
    </citation>
    <scope>NUCLEOTIDE SEQUENCE [LARGE SCALE GENOMIC DNA]</scope>
    <source>
        <strain evidence="1">Allo738</strain>
        <tissue evidence="1">Leaf</tissue>
    </source>
</reference>
<proteinExistence type="predicted"/>
<evidence type="ECO:0000313" key="2">
    <source>
        <dbReference type="Proteomes" id="UP000694240"/>
    </source>
</evidence>
<dbReference type="Proteomes" id="UP000694240">
    <property type="component" value="Chromosome 5"/>
</dbReference>
<dbReference type="EMBL" id="JAEFBK010000005">
    <property type="protein sequence ID" value="KAG7603594.1"/>
    <property type="molecule type" value="Genomic_DNA"/>
</dbReference>
<gene>
    <name evidence="1" type="ORF">ISN45_At05g025460</name>
</gene>
<protein>
    <submittedName>
        <fullName evidence="1">Uncharacterized protein</fullName>
    </submittedName>
</protein>
<comment type="caution">
    <text evidence="1">The sequence shown here is derived from an EMBL/GenBank/DDBJ whole genome shotgun (WGS) entry which is preliminary data.</text>
</comment>
<keyword evidence="2" id="KW-1185">Reference proteome</keyword>